<keyword evidence="1" id="KW-0413">Isomerase</keyword>
<name>A0ACB5UF59_9FIRM</name>
<dbReference type="EMBL" id="BTPU01000005">
    <property type="protein sequence ID" value="GMQ61163.1"/>
    <property type="molecule type" value="Genomic_DNA"/>
</dbReference>
<evidence type="ECO:0000313" key="1">
    <source>
        <dbReference type="EMBL" id="GMQ61163.1"/>
    </source>
</evidence>
<dbReference type="Proteomes" id="UP001374599">
    <property type="component" value="Unassembled WGS sequence"/>
</dbReference>
<protein>
    <submittedName>
        <fullName evidence="1">Sugar phosphate isomerase/epimerase</fullName>
    </submittedName>
</protein>
<keyword evidence="2" id="KW-1185">Reference proteome</keyword>
<accession>A0ACB5UF59</accession>
<proteinExistence type="predicted"/>
<reference evidence="1" key="1">
    <citation type="submission" date="2023-09" db="EMBL/GenBank/DDBJ databases">
        <title>Vallitalea sediminicola and Vallitalea maricola sp. nov., anaerobic bacteria isolated from marine sediment.</title>
        <authorList>
            <person name="Hirano S."/>
            <person name="Maeda A."/>
            <person name="Terahara T."/>
            <person name="Mori K."/>
            <person name="Hamada M."/>
            <person name="Matsumoto R."/>
            <person name="Kobayashi T."/>
        </authorList>
    </citation>
    <scope>NUCLEOTIDE SEQUENCE</scope>
    <source>
        <strain evidence="1">AN17-2</strain>
    </source>
</reference>
<organism evidence="1 2">
    <name type="scientific">Vallitalea maricola</name>
    <dbReference type="NCBI Taxonomy" id="3074433"/>
    <lineage>
        <taxon>Bacteria</taxon>
        <taxon>Bacillati</taxon>
        <taxon>Bacillota</taxon>
        <taxon>Clostridia</taxon>
        <taxon>Lachnospirales</taxon>
        <taxon>Vallitaleaceae</taxon>
        <taxon>Vallitalea</taxon>
    </lineage>
</organism>
<evidence type="ECO:0000313" key="2">
    <source>
        <dbReference type="Proteomes" id="UP001374599"/>
    </source>
</evidence>
<gene>
    <name evidence="1" type="ORF">AN2V17_03910</name>
</gene>
<comment type="caution">
    <text evidence="1">The sequence shown here is derived from an EMBL/GenBank/DDBJ whole genome shotgun (WGS) entry which is preliminary data.</text>
</comment>
<sequence length="317" mass="37658">MNKIAVSNTFNGYTNSVEGREEQLRKISDAKIGYIHWQYDGTGYYIYSQYEMKMIKEWLDTYGLKAYSVHASEGGKNSSFPFKDREERFKVRNYWDNLKDFTSENEYVRKAGVDLIRNRIDLAHAIGTDSIVLHLLVPYGEIEMKKGYKDVFYNQVIKSFKELEPYCREKGVKIALENLFTEPYQYEIEKFELIFNEFDKDFMGFCFDSGHGILLNPDNEMDFLERYKERLLVLHLHENDGRDDSHTIPFQVNNNFNWQRFAEIMAEINYDDPLLFETNMNRAGTTSCETRFFEVIHNAGNKLWEMIEKEKKMLMKK</sequence>